<dbReference type="InParanoid" id="A0CQX9"/>
<sequence>MKDASDNTIHINLLKAILIWNTFRANHPKTRYSLNQANDFHEDCLAIETKQQVDNKLLIINNVAERQATQ</sequence>
<dbReference type="EMBL" id="CT868143">
    <property type="protein sequence ID" value="CAK73196.1"/>
    <property type="molecule type" value="Genomic_DNA"/>
</dbReference>
<name>A0CQX9_PARTE</name>
<dbReference type="Proteomes" id="UP000000600">
    <property type="component" value="Unassembled WGS sequence"/>
</dbReference>
<evidence type="ECO:0000313" key="2">
    <source>
        <dbReference type="Proteomes" id="UP000000600"/>
    </source>
</evidence>
<gene>
    <name evidence="1" type="ORF">GSPATT00038852001</name>
</gene>
<dbReference type="AlphaFoldDB" id="A0CQX9"/>
<dbReference type="RefSeq" id="XP_001440593.1">
    <property type="nucleotide sequence ID" value="XM_001440556.1"/>
</dbReference>
<reference evidence="1 2" key="1">
    <citation type="journal article" date="2006" name="Nature">
        <title>Global trends of whole-genome duplications revealed by the ciliate Paramecium tetraurelia.</title>
        <authorList>
            <consortium name="Genoscope"/>
            <person name="Aury J.-M."/>
            <person name="Jaillon O."/>
            <person name="Duret L."/>
            <person name="Noel B."/>
            <person name="Jubin C."/>
            <person name="Porcel B.M."/>
            <person name="Segurens B."/>
            <person name="Daubin V."/>
            <person name="Anthouard V."/>
            <person name="Aiach N."/>
            <person name="Arnaiz O."/>
            <person name="Billaut A."/>
            <person name="Beisson J."/>
            <person name="Blanc I."/>
            <person name="Bouhouche K."/>
            <person name="Camara F."/>
            <person name="Duharcourt S."/>
            <person name="Guigo R."/>
            <person name="Gogendeau D."/>
            <person name="Katinka M."/>
            <person name="Keller A.-M."/>
            <person name="Kissmehl R."/>
            <person name="Klotz C."/>
            <person name="Koll F."/>
            <person name="Le Moue A."/>
            <person name="Lepere C."/>
            <person name="Malinsky S."/>
            <person name="Nowacki M."/>
            <person name="Nowak J.K."/>
            <person name="Plattner H."/>
            <person name="Poulain J."/>
            <person name="Ruiz F."/>
            <person name="Serrano V."/>
            <person name="Zagulski M."/>
            <person name="Dessen P."/>
            <person name="Betermier M."/>
            <person name="Weissenbach J."/>
            <person name="Scarpelli C."/>
            <person name="Schachter V."/>
            <person name="Sperling L."/>
            <person name="Meyer E."/>
            <person name="Cohen J."/>
            <person name="Wincker P."/>
        </authorList>
    </citation>
    <scope>NUCLEOTIDE SEQUENCE [LARGE SCALE GENOMIC DNA]</scope>
    <source>
        <strain evidence="1 2">Stock d4-2</strain>
    </source>
</reference>
<organism evidence="1 2">
    <name type="scientific">Paramecium tetraurelia</name>
    <dbReference type="NCBI Taxonomy" id="5888"/>
    <lineage>
        <taxon>Eukaryota</taxon>
        <taxon>Sar</taxon>
        <taxon>Alveolata</taxon>
        <taxon>Ciliophora</taxon>
        <taxon>Intramacronucleata</taxon>
        <taxon>Oligohymenophorea</taxon>
        <taxon>Peniculida</taxon>
        <taxon>Parameciidae</taxon>
        <taxon>Paramecium</taxon>
    </lineage>
</organism>
<proteinExistence type="predicted"/>
<evidence type="ECO:0000313" key="1">
    <source>
        <dbReference type="EMBL" id="CAK73196.1"/>
    </source>
</evidence>
<keyword evidence="2" id="KW-1185">Reference proteome</keyword>
<dbReference type="KEGG" id="ptm:GSPATT00038852001"/>
<dbReference type="GeneID" id="5026377"/>
<accession>A0CQX9</accession>
<protein>
    <submittedName>
        <fullName evidence="1">Uncharacterized protein</fullName>
    </submittedName>
</protein>
<dbReference type="HOGENOM" id="CLU_2763311_0_0_1"/>